<dbReference type="Gene3D" id="3.10.450.620">
    <property type="entry name" value="JHP933, nucleotidyltransferase-like core domain"/>
    <property type="match status" value="1"/>
</dbReference>
<evidence type="ECO:0000313" key="1">
    <source>
        <dbReference type="EMBL" id="OGF67687.1"/>
    </source>
</evidence>
<dbReference type="STRING" id="1817863.A2Y62_11220"/>
<reference evidence="1 2" key="1">
    <citation type="journal article" date="2016" name="Nat. Commun.">
        <title>Thousands of microbial genomes shed light on interconnected biogeochemical processes in an aquifer system.</title>
        <authorList>
            <person name="Anantharaman K."/>
            <person name="Brown C.T."/>
            <person name="Hug L.A."/>
            <person name="Sharon I."/>
            <person name="Castelle C.J."/>
            <person name="Probst A.J."/>
            <person name="Thomas B.C."/>
            <person name="Singh A."/>
            <person name="Wilkins M.J."/>
            <person name="Karaoz U."/>
            <person name="Brodie E.L."/>
            <person name="Williams K.H."/>
            <person name="Hubbard S.S."/>
            <person name="Banfield J.F."/>
        </authorList>
    </citation>
    <scope>NUCLEOTIDE SEQUENCE [LARGE SCALE GENOMIC DNA]</scope>
</reference>
<dbReference type="AlphaFoldDB" id="A0A1F5VWP3"/>
<name>A0A1F5VWP3_9BACT</name>
<organism evidence="1 2">
    <name type="scientific">Candidatus Fischerbacteria bacterium RBG_13_37_8</name>
    <dbReference type="NCBI Taxonomy" id="1817863"/>
    <lineage>
        <taxon>Bacteria</taxon>
        <taxon>Candidatus Fischeribacteriota</taxon>
    </lineage>
</organism>
<comment type="caution">
    <text evidence="1">The sequence shown here is derived from an EMBL/GenBank/DDBJ whole genome shotgun (WGS) entry which is preliminary data.</text>
</comment>
<gene>
    <name evidence="1" type="ORF">A2Y62_11220</name>
</gene>
<dbReference type="EMBL" id="MFGW01000042">
    <property type="protein sequence ID" value="OGF67687.1"/>
    <property type="molecule type" value="Genomic_DNA"/>
</dbReference>
<accession>A0A1F5VWP3</accession>
<dbReference type="InterPro" id="IPR014942">
    <property type="entry name" value="AbiEii"/>
</dbReference>
<evidence type="ECO:0000313" key="2">
    <source>
        <dbReference type="Proteomes" id="UP000178943"/>
    </source>
</evidence>
<sequence>MSIKLIQERLNSYNCKSELEEEHAIREITQEVALAALSRTDFFKHAIFQGGTCLRIFYGLNRFSEDLDFILKKPNPGFKLQPHLQSLSEEFEAYGYKIDITDRSKTDIAVRKAFIKDESIGKVLQFNHIGKKGYFRKIRIKIEIDTIPPEGSKMEVKYLDFPFVSSVTIQDKPSLFAGKVHALLCREYIKGRDWYDFLWYTSQRIKINYSYLASALNQQGTWKDQDIEVNLDWCMAELGKAIKSIAWKRMAEDVRRFVRVAEQPSLNLWSKELFLAQLGKLK</sequence>
<proteinExistence type="predicted"/>
<evidence type="ECO:0008006" key="3">
    <source>
        <dbReference type="Google" id="ProtNLM"/>
    </source>
</evidence>
<protein>
    <recommendedName>
        <fullName evidence="3">Nucleotidyltransferase</fullName>
    </recommendedName>
</protein>
<dbReference type="Proteomes" id="UP000178943">
    <property type="component" value="Unassembled WGS sequence"/>
</dbReference>
<dbReference type="Pfam" id="PF08843">
    <property type="entry name" value="AbiEii"/>
    <property type="match status" value="1"/>
</dbReference>